<reference evidence="7" key="1">
    <citation type="submission" date="2022-01" db="EMBL/GenBank/DDBJ databases">
        <title>Antribacter sp. nov., isolated from Guizhou of China.</title>
        <authorList>
            <person name="Chengliang C."/>
            <person name="Ya Z."/>
        </authorList>
    </citation>
    <scope>NUCLEOTIDE SEQUENCE</scope>
    <source>
        <strain evidence="7">KLBMP 9083</strain>
    </source>
</reference>
<evidence type="ECO:0000256" key="3">
    <source>
        <dbReference type="ARBA" id="ARBA00022989"/>
    </source>
</evidence>
<dbReference type="EMBL" id="JAKGSG010000029">
    <property type="protein sequence ID" value="MCF4121460.1"/>
    <property type="molecule type" value="Genomic_DNA"/>
</dbReference>
<dbReference type="InterPro" id="IPR012340">
    <property type="entry name" value="NA-bd_OB-fold"/>
</dbReference>
<comment type="subcellular location">
    <subcellularLocation>
        <location evidence="1">Membrane</location>
        <topology evidence="1">Multi-pass membrane protein</topology>
    </subcellularLocation>
</comment>
<sequence length="140" mass="14740">MEWLWWVGGALVLGLIEILSLDFVFLMFAGGALAAAGVSAADQPLWVQVMTFAVASLILLLVLRPWIVRKAHVPALATNTDAHVGRTAAVVQDVTTTSGLIKLVGEVWSARAVDGSPVLPEGTTVRVVRIDGATAVVEQA</sequence>
<dbReference type="Proteomes" id="UP001165405">
    <property type="component" value="Unassembled WGS sequence"/>
</dbReference>
<organism evidence="7 8">
    <name type="scientific">Antribacter soli</name>
    <dbReference type="NCBI Taxonomy" id="2910976"/>
    <lineage>
        <taxon>Bacteria</taxon>
        <taxon>Bacillati</taxon>
        <taxon>Actinomycetota</taxon>
        <taxon>Actinomycetes</taxon>
        <taxon>Micrococcales</taxon>
        <taxon>Promicromonosporaceae</taxon>
        <taxon>Antribacter</taxon>
    </lineage>
</organism>
<keyword evidence="8" id="KW-1185">Reference proteome</keyword>
<evidence type="ECO:0000256" key="5">
    <source>
        <dbReference type="SAM" id="Phobius"/>
    </source>
</evidence>
<dbReference type="SUPFAM" id="SSF141322">
    <property type="entry name" value="NfeD domain-like"/>
    <property type="match status" value="1"/>
</dbReference>
<dbReference type="Gene3D" id="2.40.50.140">
    <property type="entry name" value="Nucleic acid-binding proteins"/>
    <property type="match status" value="1"/>
</dbReference>
<feature type="domain" description="NfeD-like C-terminal" evidence="6">
    <location>
        <begin position="81"/>
        <end position="138"/>
    </location>
</feature>
<protein>
    <submittedName>
        <fullName evidence="7">NfeD family protein</fullName>
    </submittedName>
</protein>
<comment type="caution">
    <text evidence="7">The sequence shown here is derived from an EMBL/GenBank/DDBJ whole genome shotgun (WGS) entry which is preliminary data.</text>
</comment>
<evidence type="ECO:0000313" key="8">
    <source>
        <dbReference type="Proteomes" id="UP001165405"/>
    </source>
</evidence>
<evidence type="ECO:0000256" key="2">
    <source>
        <dbReference type="ARBA" id="ARBA00022692"/>
    </source>
</evidence>
<gene>
    <name evidence="7" type="ORF">L1785_10750</name>
</gene>
<evidence type="ECO:0000256" key="4">
    <source>
        <dbReference type="ARBA" id="ARBA00023136"/>
    </source>
</evidence>
<dbReference type="InterPro" id="IPR002810">
    <property type="entry name" value="NfeD-like_C"/>
</dbReference>
<dbReference type="RefSeq" id="WP_236089255.1">
    <property type="nucleotide sequence ID" value="NZ_JAKGSG010000029.1"/>
</dbReference>
<dbReference type="InterPro" id="IPR052165">
    <property type="entry name" value="Membrane_assoc_protease"/>
</dbReference>
<evidence type="ECO:0000313" key="7">
    <source>
        <dbReference type="EMBL" id="MCF4121460.1"/>
    </source>
</evidence>
<dbReference type="PANTHER" id="PTHR33507:SF3">
    <property type="entry name" value="INNER MEMBRANE PROTEIN YBBJ"/>
    <property type="match status" value="1"/>
</dbReference>
<keyword evidence="3 5" id="KW-1133">Transmembrane helix</keyword>
<dbReference type="PANTHER" id="PTHR33507">
    <property type="entry name" value="INNER MEMBRANE PROTEIN YBBJ"/>
    <property type="match status" value="1"/>
</dbReference>
<proteinExistence type="predicted"/>
<keyword evidence="4 5" id="KW-0472">Membrane</keyword>
<dbReference type="AlphaFoldDB" id="A0AA41QER2"/>
<dbReference type="Pfam" id="PF01957">
    <property type="entry name" value="NfeD"/>
    <property type="match status" value="1"/>
</dbReference>
<feature type="transmembrane region" description="Helical" evidence="5">
    <location>
        <begin position="44"/>
        <end position="63"/>
    </location>
</feature>
<evidence type="ECO:0000259" key="6">
    <source>
        <dbReference type="Pfam" id="PF01957"/>
    </source>
</evidence>
<keyword evidence="2 5" id="KW-0812">Transmembrane</keyword>
<dbReference type="GO" id="GO:0005886">
    <property type="term" value="C:plasma membrane"/>
    <property type="evidence" value="ECO:0007669"/>
    <property type="project" value="TreeGrafter"/>
</dbReference>
<evidence type="ECO:0000256" key="1">
    <source>
        <dbReference type="ARBA" id="ARBA00004141"/>
    </source>
</evidence>
<accession>A0AA41QER2</accession>
<name>A0AA41QER2_9MICO</name>